<feature type="compositionally biased region" description="Low complexity" evidence="1">
    <location>
        <begin position="67"/>
        <end position="97"/>
    </location>
</feature>
<dbReference type="EMBL" id="LR862141">
    <property type="protein sequence ID" value="CAD1821509.1"/>
    <property type="molecule type" value="Genomic_DNA"/>
</dbReference>
<feature type="domain" description="Retrotransposon gag" evidence="2">
    <location>
        <begin position="168"/>
        <end position="219"/>
    </location>
</feature>
<evidence type="ECO:0000256" key="1">
    <source>
        <dbReference type="SAM" id="MobiDB-lite"/>
    </source>
</evidence>
<name>A0A6V7NSB8_ANACO</name>
<dbReference type="AlphaFoldDB" id="A0A6V7NSB8"/>
<dbReference type="InterPro" id="IPR005162">
    <property type="entry name" value="Retrotrans_gag_dom"/>
</dbReference>
<organism evidence="3">
    <name type="scientific">Ananas comosus var. bracteatus</name>
    <name type="common">red pineapple</name>
    <dbReference type="NCBI Taxonomy" id="296719"/>
    <lineage>
        <taxon>Eukaryota</taxon>
        <taxon>Viridiplantae</taxon>
        <taxon>Streptophyta</taxon>
        <taxon>Embryophyta</taxon>
        <taxon>Tracheophyta</taxon>
        <taxon>Spermatophyta</taxon>
        <taxon>Magnoliopsida</taxon>
        <taxon>Liliopsida</taxon>
        <taxon>Poales</taxon>
        <taxon>Bromeliaceae</taxon>
        <taxon>Bromelioideae</taxon>
        <taxon>Ananas</taxon>
    </lineage>
</organism>
<sequence length="314" mass="34200">MARGRPPLRGRGGGRAAEGSINSPGEQALRGRDDSLTGAVQQLQQLLQQHAAAAVPPVPPSTPPVPEAAAPPVAPAQTAPPTVPTTTTTTATTTVPAGVLIPPAAEGARMRAKLIEFRKFDPPKYAGKKEEKGVLERWLTTWRNYSRTYSSLSRTASPWRPLSGRGRKLLLERELERLQQGSRTVAEYEQDFSRIVELIPFVIRDEHHKARVFVKGLRPNIRMLLASHGTMTFDECLDRALVIQSESTEVRAAKEASEQSGDRSVPIQRLVAALLPTTTGHQSILALSSRRGAHLRVVSDREDGRTSSAEDHTG</sequence>
<protein>
    <recommendedName>
        <fullName evidence="2">Retrotransposon gag domain-containing protein</fullName>
    </recommendedName>
</protein>
<reference evidence="3" key="1">
    <citation type="submission" date="2020-07" db="EMBL/GenBank/DDBJ databases">
        <authorList>
            <person name="Lin J."/>
        </authorList>
    </citation>
    <scope>NUCLEOTIDE SEQUENCE</scope>
</reference>
<evidence type="ECO:0000313" key="3">
    <source>
        <dbReference type="EMBL" id="CAD1821509.1"/>
    </source>
</evidence>
<accession>A0A6V7NSB8</accession>
<proteinExistence type="predicted"/>
<feature type="compositionally biased region" description="Low complexity" evidence="1">
    <location>
        <begin position="41"/>
        <end position="55"/>
    </location>
</feature>
<evidence type="ECO:0000259" key="2">
    <source>
        <dbReference type="Pfam" id="PF03732"/>
    </source>
</evidence>
<feature type="compositionally biased region" description="Pro residues" evidence="1">
    <location>
        <begin position="56"/>
        <end position="66"/>
    </location>
</feature>
<feature type="region of interest" description="Disordered" evidence="1">
    <location>
        <begin position="1"/>
        <end position="98"/>
    </location>
</feature>
<dbReference type="Pfam" id="PF03732">
    <property type="entry name" value="Retrotrans_gag"/>
    <property type="match status" value="1"/>
</dbReference>
<gene>
    <name evidence="3" type="ORF">CB5_LOCUS4720</name>
</gene>